<feature type="region of interest" description="Disordered" evidence="2">
    <location>
        <begin position="346"/>
        <end position="414"/>
    </location>
</feature>
<protein>
    <submittedName>
        <fullName evidence="5">Lamin tail domain-containing protein 2</fullName>
    </submittedName>
</protein>
<dbReference type="KEGG" id="hai:109375624"/>
<keyword evidence="1" id="KW-0175">Coiled coil</keyword>
<feature type="compositionally biased region" description="Basic and acidic residues" evidence="2">
    <location>
        <begin position="382"/>
        <end position="392"/>
    </location>
</feature>
<feature type="region of interest" description="Disordered" evidence="2">
    <location>
        <begin position="547"/>
        <end position="734"/>
    </location>
</feature>
<name>A0A8B7QE64_HIPAR</name>
<dbReference type="PANTHER" id="PTHR19956">
    <property type="entry name" value="LAMIN TAIL DOMAIN-CONTAINING PROTEIN 2"/>
    <property type="match status" value="1"/>
</dbReference>
<feature type="compositionally biased region" description="Pro residues" evidence="2">
    <location>
        <begin position="591"/>
        <end position="600"/>
    </location>
</feature>
<keyword evidence="4" id="KW-1185">Reference proteome</keyword>
<dbReference type="OrthoDB" id="9838108at2759"/>
<feature type="compositionally biased region" description="Basic residues" evidence="2">
    <location>
        <begin position="634"/>
        <end position="645"/>
    </location>
</feature>
<dbReference type="InterPro" id="IPR052877">
    <property type="entry name" value="Lamin_tail_domain"/>
</dbReference>
<accession>A0A8B7QE64</accession>
<dbReference type="CTD" id="256329"/>
<dbReference type="GO" id="GO:0030527">
    <property type="term" value="F:structural constituent of chromatin"/>
    <property type="evidence" value="ECO:0007669"/>
    <property type="project" value="TreeGrafter"/>
</dbReference>
<evidence type="ECO:0000256" key="2">
    <source>
        <dbReference type="SAM" id="MobiDB-lite"/>
    </source>
</evidence>
<dbReference type="RefSeq" id="XP_019486620.1">
    <property type="nucleotide sequence ID" value="XM_019631075.1"/>
</dbReference>
<organism evidence="4 5">
    <name type="scientific">Hipposideros armiger</name>
    <name type="common">Great Himalayan leaf-nosed bat</name>
    <dbReference type="NCBI Taxonomy" id="186990"/>
    <lineage>
        <taxon>Eukaryota</taxon>
        <taxon>Metazoa</taxon>
        <taxon>Chordata</taxon>
        <taxon>Craniata</taxon>
        <taxon>Vertebrata</taxon>
        <taxon>Euteleostomi</taxon>
        <taxon>Mammalia</taxon>
        <taxon>Eutheria</taxon>
        <taxon>Laurasiatheria</taxon>
        <taxon>Chiroptera</taxon>
        <taxon>Yinpterochiroptera</taxon>
        <taxon>Rhinolophoidea</taxon>
        <taxon>Hipposideridae</taxon>
        <taxon>Hipposideros</taxon>
    </lineage>
</organism>
<feature type="region of interest" description="Disordered" evidence="2">
    <location>
        <begin position="1"/>
        <end position="64"/>
    </location>
</feature>
<dbReference type="SUPFAM" id="SSF74853">
    <property type="entry name" value="Lamin A/C globular tail domain"/>
    <property type="match status" value="1"/>
</dbReference>
<dbReference type="GeneID" id="109375624"/>
<evidence type="ECO:0000256" key="1">
    <source>
        <dbReference type="SAM" id="Coils"/>
    </source>
</evidence>
<dbReference type="GO" id="GO:0005638">
    <property type="term" value="C:lamin filament"/>
    <property type="evidence" value="ECO:0007669"/>
    <property type="project" value="TreeGrafter"/>
</dbReference>
<evidence type="ECO:0000313" key="5">
    <source>
        <dbReference type="RefSeq" id="XP_019486620.1"/>
    </source>
</evidence>
<sequence length="767" mass="84047">MEREPHRCAHTQDTGQTAPPALSALPRISRMTPKSCQEAGEAEEDPPLSLVDREPISGHLGPPAGRPADLVAPVCLQDTKPSSTPIVSSINLQHCRLAPECLDPHTLGLLWRQRELEIQALRCAIQNRGDARRGRILREVAGLPLERNSCSQEKLLQVEVQKLTVELKEQKKQAQLEKELVEEQLLQSRAALQQLEAELHALHKSCLLQLARSSWVGRVLRSSTGSVEVVTAETLMDLSSLSESDEAPPAQEDFRLEDVDWNSIAHRYPNLFTDIKSNLDHKHPGPWLSPELPPAQPPDKCGSELCRQHMERRIKSVEWSSLPLGGMSSSGGTDSDLSSSQLDMRFPVHVNGHPPQAPGHSPEQTESQARSFGRGSQAEPADLPKTHSDESGKTVLAPRSHADPDHPHPGLHWSPSQTSFCLKIVAVSRRKRFIRILNESQEETVDLGGFTLQQLSRHVPVRLYRFPPHTLLAPGHHVTVWGEGPDSTKKQPPSFLGQESVHFHSNRGCVTLLLSPKGEVLSEHQDPHCVTPVSRIFDDNTDLSIDRFPLSEARPGVNSREQRRRSRPPPHGRVRQARAGRLRPGWGPRVPRSPPPPQAPPRKNRPPTSAGPALTRSAPPHLVIQDPPSDPHFPRPRPRQHRPFPRRALAPTTPSPHQDAGPAATPERQQALPPARGASAASCERRDPHAGAPARGLPGRAGRQRLPSQGAQGSGERACAGDTGQTPPSVDRDRPMVALSVQSTAGSGFGFRFLRGPPLTADACGRL</sequence>
<feature type="compositionally biased region" description="Low complexity" evidence="2">
    <location>
        <begin position="690"/>
        <end position="707"/>
    </location>
</feature>
<feature type="region of interest" description="Disordered" evidence="2">
    <location>
        <begin position="321"/>
        <end position="340"/>
    </location>
</feature>
<dbReference type="AlphaFoldDB" id="A0A8B7QE64"/>
<feature type="compositionally biased region" description="Basic residues" evidence="2">
    <location>
        <begin position="562"/>
        <end position="581"/>
    </location>
</feature>
<dbReference type="InterPro" id="IPR001322">
    <property type="entry name" value="Lamin_tail_dom"/>
</dbReference>
<feature type="coiled-coil region" evidence="1">
    <location>
        <begin position="153"/>
        <end position="205"/>
    </location>
</feature>
<evidence type="ECO:0000313" key="4">
    <source>
        <dbReference type="Proteomes" id="UP000694851"/>
    </source>
</evidence>
<feature type="domain" description="LTD" evidence="3">
    <location>
        <begin position="409"/>
        <end position="534"/>
    </location>
</feature>
<dbReference type="Proteomes" id="UP000694851">
    <property type="component" value="Unplaced"/>
</dbReference>
<evidence type="ECO:0000259" key="3">
    <source>
        <dbReference type="PROSITE" id="PS51841"/>
    </source>
</evidence>
<dbReference type="PROSITE" id="PS51841">
    <property type="entry name" value="LTD"/>
    <property type="match status" value="1"/>
</dbReference>
<dbReference type="Gene3D" id="2.60.40.1260">
    <property type="entry name" value="Lamin Tail domain"/>
    <property type="match status" value="1"/>
</dbReference>
<gene>
    <name evidence="5" type="primary">LMNTD2</name>
</gene>
<dbReference type="Pfam" id="PF00932">
    <property type="entry name" value="LTD"/>
    <property type="match status" value="1"/>
</dbReference>
<reference evidence="5" key="1">
    <citation type="submission" date="2025-08" db="UniProtKB">
        <authorList>
            <consortium name="RefSeq"/>
        </authorList>
    </citation>
    <scope>IDENTIFICATION</scope>
    <source>
        <tissue evidence="5">Muscle</tissue>
    </source>
</reference>
<dbReference type="InterPro" id="IPR036415">
    <property type="entry name" value="Lamin_tail_dom_sf"/>
</dbReference>
<dbReference type="PANTHER" id="PTHR19956:SF5">
    <property type="entry name" value="LAMIN TAIL DOMAIN-CONTAINING PROTEIN 2"/>
    <property type="match status" value="1"/>
</dbReference>
<proteinExistence type="predicted"/>